<proteinExistence type="predicted"/>
<dbReference type="RefSeq" id="WP_159445907.1">
    <property type="nucleotide sequence ID" value="NZ_FUYA01000002.1"/>
</dbReference>
<dbReference type="InterPro" id="IPR019613">
    <property type="entry name" value="DUF4198"/>
</dbReference>
<dbReference type="STRING" id="1121442.SAMN02745702_00884"/>
<name>A0A1T4VS30_9BACT</name>
<dbReference type="Pfam" id="PF10670">
    <property type="entry name" value="DUF4198"/>
    <property type="match status" value="1"/>
</dbReference>
<keyword evidence="2" id="KW-1185">Reference proteome</keyword>
<accession>A0A1T4VS30</accession>
<evidence type="ECO:0000313" key="1">
    <source>
        <dbReference type="EMBL" id="SKA67757.1"/>
    </source>
</evidence>
<sequence length="288" mass="31836">MARKLWINLTDSFAQHKTMEEPPRHFMVSLGFGHVLPMDDLFIHREGGLPLESFSLNAPNGGVSQLRLPSPEAYSLQSADCGIDIETGDLAAHKLSIGKDAIPGTYQVAAESSEFFVSQYVDEKGMMVWDPKPMNEFPKEQEILASFRTKIYAKAFPCVGEWTQPKALGHELEILPVTDLSNVHPGDAVSFDVSYMGKPFTCTQDSMEYIVAASNTYGGEAGGSTEGFFLSAYAINGKARFVFPTAGQWIITAFSNQWIREQGEWSDYAQKCQRVFHSASVTLNVKAL</sequence>
<gene>
    <name evidence="1" type="ORF">SAMN02745702_00884</name>
</gene>
<organism evidence="1 2">
    <name type="scientific">Desulfobaculum bizertense DSM 18034</name>
    <dbReference type="NCBI Taxonomy" id="1121442"/>
    <lineage>
        <taxon>Bacteria</taxon>
        <taxon>Pseudomonadati</taxon>
        <taxon>Thermodesulfobacteriota</taxon>
        <taxon>Desulfovibrionia</taxon>
        <taxon>Desulfovibrionales</taxon>
        <taxon>Desulfovibrionaceae</taxon>
        <taxon>Desulfobaculum</taxon>
    </lineage>
</organism>
<protein>
    <submittedName>
        <fullName evidence="1">Uncharacterized conserved protein, contains GH25 family domain</fullName>
    </submittedName>
</protein>
<dbReference type="EMBL" id="FUYA01000002">
    <property type="protein sequence ID" value="SKA67757.1"/>
    <property type="molecule type" value="Genomic_DNA"/>
</dbReference>
<dbReference type="OrthoDB" id="5415101at2"/>
<dbReference type="AlphaFoldDB" id="A0A1T4VS30"/>
<dbReference type="Proteomes" id="UP000189733">
    <property type="component" value="Unassembled WGS sequence"/>
</dbReference>
<reference evidence="1 2" key="1">
    <citation type="submission" date="2017-02" db="EMBL/GenBank/DDBJ databases">
        <authorList>
            <person name="Peterson S.W."/>
        </authorList>
    </citation>
    <scope>NUCLEOTIDE SEQUENCE [LARGE SCALE GENOMIC DNA]</scope>
    <source>
        <strain evidence="1 2">DSM 18034</strain>
    </source>
</reference>
<evidence type="ECO:0000313" key="2">
    <source>
        <dbReference type="Proteomes" id="UP000189733"/>
    </source>
</evidence>